<evidence type="ECO:0000256" key="3">
    <source>
        <dbReference type="ARBA" id="ARBA00012251"/>
    </source>
</evidence>
<dbReference type="Gene3D" id="1.20.120.1750">
    <property type="match status" value="1"/>
</dbReference>
<dbReference type="InterPro" id="IPR002867">
    <property type="entry name" value="IBR_dom"/>
</dbReference>
<keyword evidence="8" id="KW-0833">Ubl conjugation pathway</keyword>
<dbReference type="SMART" id="SM00647">
    <property type="entry name" value="IBR"/>
    <property type="match status" value="1"/>
</dbReference>
<protein>
    <recommendedName>
        <fullName evidence="3">RBR-type E3 ubiquitin transferase</fullName>
        <ecNumber evidence="3">2.3.2.31</ecNumber>
    </recommendedName>
</protein>
<dbReference type="EC" id="2.3.2.31" evidence="3"/>
<dbReference type="InterPro" id="IPR031127">
    <property type="entry name" value="E3_UB_ligase_RBR"/>
</dbReference>
<dbReference type="GO" id="GO:0016567">
    <property type="term" value="P:protein ubiquitination"/>
    <property type="evidence" value="ECO:0007669"/>
    <property type="project" value="InterPro"/>
</dbReference>
<dbReference type="Pfam" id="PF22605">
    <property type="entry name" value="IBR_2"/>
    <property type="match status" value="1"/>
</dbReference>
<evidence type="ECO:0000256" key="7">
    <source>
        <dbReference type="ARBA" id="ARBA00022771"/>
    </source>
</evidence>
<evidence type="ECO:0000256" key="1">
    <source>
        <dbReference type="ARBA" id="ARBA00001798"/>
    </source>
</evidence>
<keyword evidence="12" id="KW-1185">Reference proteome</keyword>
<dbReference type="AlphaFoldDB" id="A0A2T3B5B4"/>
<dbReference type="RefSeq" id="XP_024722083.1">
    <property type="nucleotide sequence ID" value="XM_024862472.1"/>
</dbReference>
<feature type="domain" description="RING-type" evidence="10">
    <location>
        <begin position="37"/>
        <end position="225"/>
    </location>
</feature>
<reference evidence="11 12" key="1">
    <citation type="journal article" date="2018" name="New Phytol.">
        <title>Comparative genomics and transcriptomics depict ericoid mycorrhizal fungi as versatile saprotrophs and plant mutualists.</title>
        <authorList>
            <person name="Martino E."/>
            <person name="Morin E."/>
            <person name="Grelet G.A."/>
            <person name="Kuo A."/>
            <person name="Kohler A."/>
            <person name="Daghino S."/>
            <person name="Barry K.W."/>
            <person name="Cichocki N."/>
            <person name="Clum A."/>
            <person name="Dockter R.B."/>
            <person name="Hainaut M."/>
            <person name="Kuo R.C."/>
            <person name="LaButti K."/>
            <person name="Lindahl B.D."/>
            <person name="Lindquist E.A."/>
            <person name="Lipzen A."/>
            <person name="Khouja H.R."/>
            <person name="Magnuson J."/>
            <person name="Murat C."/>
            <person name="Ohm R.A."/>
            <person name="Singer S.W."/>
            <person name="Spatafora J.W."/>
            <person name="Wang M."/>
            <person name="Veneault-Fourrey C."/>
            <person name="Henrissat B."/>
            <person name="Grigoriev I.V."/>
            <person name="Martin F.M."/>
            <person name="Perotto S."/>
        </authorList>
    </citation>
    <scope>NUCLEOTIDE SEQUENCE [LARGE SCALE GENOMIC DNA]</scope>
    <source>
        <strain evidence="11 12">ATCC 22711</strain>
    </source>
</reference>
<evidence type="ECO:0000256" key="6">
    <source>
        <dbReference type="ARBA" id="ARBA00022737"/>
    </source>
</evidence>
<comment type="pathway">
    <text evidence="2">Protein modification; protein ubiquitination.</text>
</comment>
<dbReference type="InterPro" id="IPR044066">
    <property type="entry name" value="TRIAD_supradom"/>
</dbReference>
<evidence type="ECO:0000256" key="8">
    <source>
        <dbReference type="ARBA" id="ARBA00022786"/>
    </source>
</evidence>
<evidence type="ECO:0000256" key="5">
    <source>
        <dbReference type="ARBA" id="ARBA00022723"/>
    </source>
</evidence>
<dbReference type="Proteomes" id="UP000241818">
    <property type="component" value="Unassembled WGS sequence"/>
</dbReference>
<evidence type="ECO:0000256" key="9">
    <source>
        <dbReference type="ARBA" id="ARBA00022833"/>
    </source>
</evidence>
<keyword evidence="9" id="KW-0862">Zinc</keyword>
<dbReference type="PROSITE" id="PS51873">
    <property type="entry name" value="TRIAD"/>
    <property type="match status" value="1"/>
</dbReference>
<keyword evidence="7" id="KW-0863">Zinc-finger</keyword>
<dbReference type="SUPFAM" id="SSF57850">
    <property type="entry name" value="RING/U-box"/>
    <property type="match status" value="3"/>
</dbReference>
<evidence type="ECO:0000313" key="12">
    <source>
        <dbReference type="Proteomes" id="UP000241818"/>
    </source>
</evidence>
<name>A0A2T3B5B4_AMORE</name>
<dbReference type="PANTHER" id="PTHR11685">
    <property type="entry name" value="RBR FAMILY RING FINGER AND IBR DOMAIN-CONTAINING"/>
    <property type="match status" value="1"/>
</dbReference>
<dbReference type="EMBL" id="KZ679009">
    <property type="protein sequence ID" value="PSS21928.1"/>
    <property type="molecule type" value="Genomic_DNA"/>
</dbReference>
<accession>A0A2T3B5B4</accession>
<dbReference type="GeneID" id="36570553"/>
<gene>
    <name evidence="11" type="ORF">M430DRAFT_136657</name>
</gene>
<dbReference type="STRING" id="857342.A0A2T3B5B4"/>
<sequence>MDFSDRQILEDLLKSGTAISRQAIEDGPVRTGQQDELEKECDICAEVKPVSEFHQGKITPRCKHYSDICKDCLGRDIDVQLATKVWHTLSCAFCRSTMPTDLVQQYIQPDQFEKYRDYMTAHQIKDLKNFCWCAHSSCRCGQVHNNIKSRQMVCYKCGNVTCYKCKIPWHDGQTCKAAIAEYYQGRYKTEEELSAAAIARLTNTCPKCKVPIQRDGGCQHMRCSK</sequence>
<dbReference type="OrthoDB" id="3496239at2759"/>
<keyword evidence="4" id="KW-0808">Transferase</keyword>
<comment type="catalytic activity">
    <reaction evidence="1">
        <text>[E2 ubiquitin-conjugating enzyme]-S-ubiquitinyl-L-cysteine + [acceptor protein]-L-lysine = [E2 ubiquitin-conjugating enzyme]-L-cysteine + [acceptor protein]-N(6)-ubiquitinyl-L-lysine.</text>
        <dbReference type="EC" id="2.3.2.31"/>
    </reaction>
</comment>
<dbReference type="InParanoid" id="A0A2T3B5B4"/>
<keyword evidence="6" id="KW-0677">Repeat</keyword>
<evidence type="ECO:0000256" key="2">
    <source>
        <dbReference type="ARBA" id="ARBA00004906"/>
    </source>
</evidence>
<evidence type="ECO:0000259" key="10">
    <source>
        <dbReference type="PROSITE" id="PS51873"/>
    </source>
</evidence>
<proteinExistence type="predicted"/>
<keyword evidence="5" id="KW-0479">Metal-binding</keyword>
<evidence type="ECO:0000256" key="4">
    <source>
        <dbReference type="ARBA" id="ARBA00022679"/>
    </source>
</evidence>
<evidence type="ECO:0000313" key="11">
    <source>
        <dbReference type="EMBL" id="PSS21928.1"/>
    </source>
</evidence>
<dbReference type="GO" id="GO:0008270">
    <property type="term" value="F:zinc ion binding"/>
    <property type="evidence" value="ECO:0007669"/>
    <property type="project" value="UniProtKB-KW"/>
</dbReference>
<dbReference type="GO" id="GO:0061630">
    <property type="term" value="F:ubiquitin protein ligase activity"/>
    <property type="evidence" value="ECO:0007669"/>
    <property type="project" value="UniProtKB-EC"/>
</dbReference>
<organism evidence="11 12">
    <name type="scientific">Amorphotheca resinae ATCC 22711</name>
    <dbReference type="NCBI Taxonomy" id="857342"/>
    <lineage>
        <taxon>Eukaryota</taxon>
        <taxon>Fungi</taxon>
        <taxon>Dikarya</taxon>
        <taxon>Ascomycota</taxon>
        <taxon>Pezizomycotina</taxon>
        <taxon>Leotiomycetes</taxon>
        <taxon>Helotiales</taxon>
        <taxon>Amorphothecaceae</taxon>
        <taxon>Amorphotheca</taxon>
    </lineage>
</organism>
<dbReference type="InterPro" id="IPR054694">
    <property type="entry name" value="Parkin-like_IBR"/>
</dbReference>
<dbReference type="Pfam" id="PF01485">
    <property type="entry name" value="IBR"/>
    <property type="match status" value="1"/>
</dbReference>